<organism evidence="3">
    <name type="scientific">Caenorhabditis brenneri</name>
    <name type="common">Nematode worm</name>
    <dbReference type="NCBI Taxonomy" id="135651"/>
    <lineage>
        <taxon>Eukaryota</taxon>
        <taxon>Metazoa</taxon>
        <taxon>Ecdysozoa</taxon>
        <taxon>Nematoda</taxon>
        <taxon>Chromadorea</taxon>
        <taxon>Rhabditida</taxon>
        <taxon>Rhabditina</taxon>
        <taxon>Rhabditomorpha</taxon>
        <taxon>Rhabditoidea</taxon>
        <taxon>Rhabditidae</taxon>
        <taxon>Peloderinae</taxon>
        <taxon>Caenorhabditis</taxon>
    </lineage>
</organism>
<dbReference type="OrthoDB" id="5789267at2759"/>
<dbReference type="InterPro" id="IPR001810">
    <property type="entry name" value="F-box_dom"/>
</dbReference>
<gene>
    <name evidence="2" type="ORF">CAEBREN_24424</name>
</gene>
<reference evidence="3" key="1">
    <citation type="submission" date="2011-07" db="EMBL/GenBank/DDBJ databases">
        <authorList>
            <consortium name="Caenorhabditis brenneri Sequencing and Analysis Consortium"/>
            <person name="Wilson R.K."/>
        </authorList>
    </citation>
    <scope>NUCLEOTIDE SEQUENCE [LARGE SCALE GENOMIC DNA]</scope>
    <source>
        <strain evidence="3">PB2801</strain>
    </source>
</reference>
<accession>G0P7M1</accession>
<dbReference type="PANTHER" id="PTHR21503:SF8">
    <property type="entry name" value="F-BOX ASSOCIATED DOMAIN-CONTAINING PROTEIN-RELATED"/>
    <property type="match status" value="1"/>
</dbReference>
<keyword evidence="3" id="KW-1185">Reference proteome</keyword>
<name>G0P7M1_CAEBE</name>
<dbReference type="EMBL" id="GL380117">
    <property type="protein sequence ID" value="EGT47271.1"/>
    <property type="molecule type" value="Genomic_DNA"/>
</dbReference>
<feature type="domain" description="F-box" evidence="1">
    <location>
        <begin position="10"/>
        <end position="49"/>
    </location>
</feature>
<dbReference type="eggNOG" id="ENOG502TJUY">
    <property type="taxonomic scope" value="Eukaryota"/>
</dbReference>
<evidence type="ECO:0000259" key="1">
    <source>
        <dbReference type="Pfam" id="PF00646"/>
    </source>
</evidence>
<dbReference type="Pfam" id="PF00646">
    <property type="entry name" value="F-box"/>
    <property type="match status" value="1"/>
</dbReference>
<dbReference type="AlphaFoldDB" id="G0P7M1"/>
<proteinExistence type="predicted"/>
<sequence>MRIEPKFPLFKLPFLCIECALLEFHVFDLLTFSFVSKKCKNTVKLVKKHCWKKINIYKDFNKISIKFLQDGDAWDCGWFFSLNGHRELFTRDIGFLSVNSDWINSKTYPFLSEDPQESAIRAIEYLTNCLNRPIYECRIFMDNLPVRYRDSLVPLMIHCEVFLLANDTVLENDEITEILKNLRVRGGIIINTPLNHNFDTSQFKSERISFKTIGAASVTRSILFGLQQNEILVFNCIYSKIRAEDFVEFFDRWYNSEDKKFKNLLLKWKDAREPFNMNLLNAYEIHKYDSRRRAPAFGVLQWFRKKCEDGMDIMRKDGLWATILNTRECLYFHVWLEPFEDTTGRKTWLN</sequence>
<dbReference type="HOGENOM" id="CLU_052088_1_0_1"/>
<dbReference type="OMA" id="CRWITRE"/>
<protein>
    <recommendedName>
        <fullName evidence="1">F-box domain-containing protein</fullName>
    </recommendedName>
</protein>
<evidence type="ECO:0000313" key="2">
    <source>
        <dbReference type="EMBL" id="EGT47271.1"/>
    </source>
</evidence>
<dbReference type="FunCoup" id="G0P7M1">
    <property type="interactions" value="1128"/>
</dbReference>
<dbReference type="InParanoid" id="G0P7M1"/>
<dbReference type="Proteomes" id="UP000008068">
    <property type="component" value="Unassembled WGS sequence"/>
</dbReference>
<dbReference type="PANTHER" id="PTHR21503">
    <property type="entry name" value="F-BOX-CONTAINING HYPOTHETICAL PROTEIN C.ELEGANS"/>
    <property type="match status" value="1"/>
</dbReference>
<evidence type="ECO:0000313" key="3">
    <source>
        <dbReference type="Proteomes" id="UP000008068"/>
    </source>
</evidence>